<evidence type="ECO:0000313" key="2">
    <source>
        <dbReference type="EMBL" id="MEA5455214.1"/>
    </source>
</evidence>
<dbReference type="Proteomes" id="UP001304769">
    <property type="component" value="Unassembled WGS sequence"/>
</dbReference>
<comment type="caution">
    <text evidence="2">The sequence shown here is derived from an EMBL/GenBank/DDBJ whole genome shotgun (WGS) entry which is preliminary data.</text>
</comment>
<dbReference type="RefSeq" id="WP_323279069.1">
    <property type="nucleotide sequence ID" value="NZ_JAYGGQ010000007.1"/>
</dbReference>
<evidence type="ECO:0000256" key="1">
    <source>
        <dbReference type="SAM" id="MobiDB-lite"/>
    </source>
</evidence>
<protein>
    <submittedName>
        <fullName evidence="2">Uncharacterized protein</fullName>
    </submittedName>
</protein>
<dbReference type="EMBL" id="JAYGGQ010000007">
    <property type="protein sequence ID" value="MEA5455214.1"/>
    <property type="molecule type" value="Genomic_DNA"/>
</dbReference>
<keyword evidence="3" id="KW-1185">Reference proteome</keyword>
<accession>A0ABU5T6C4</accession>
<evidence type="ECO:0000313" key="3">
    <source>
        <dbReference type="Proteomes" id="UP001304769"/>
    </source>
</evidence>
<proteinExistence type="predicted"/>
<gene>
    <name evidence="2" type="ORF">SPF06_10820</name>
</gene>
<feature type="region of interest" description="Disordered" evidence="1">
    <location>
        <begin position="40"/>
        <end position="59"/>
    </location>
</feature>
<organism evidence="2 3">
    <name type="scientific">Sinomonas terricola</name>
    <dbReference type="NCBI Taxonomy" id="3110330"/>
    <lineage>
        <taxon>Bacteria</taxon>
        <taxon>Bacillati</taxon>
        <taxon>Actinomycetota</taxon>
        <taxon>Actinomycetes</taxon>
        <taxon>Micrococcales</taxon>
        <taxon>Micrococcaceae</taxon>
        <taxon>Sinomonas</taxon>
    </lineage>
</organism>
<sequence>MMSRLRLIAANTEHQSYLEDVARYGIAVADDRARERQIARNSARGASRNDTAVFSFDAA</sequence>
<name>A0ABU5T6C4_9MICC</name>
<reference evidence="2 3" key="1">
    <citation type="submission" date="2023-12" db="EMBL/GenBank/DDBJ databases">
        <title>Sinomonas terricola sp. nov, isolated from litchi orchard soil in Guangdong, PR China.</title>
        <authorList>
            <person name="Jiaxin W."/>
            <person name="Yang Z."/>
            <person name="Honghui Z."/>
        </authorList>
    </citation>
    <scope>NUCLEOTIDE SEQUENCE [LARGE SCALE GENOMIC DNA]</scope>
    <source>
        <strain evidence="2 3">JGH33</strain>
    </source>
</reference>